<evidence type="ECO:0000259" key="3">
    <source>
        <dbReference type="Pfam" id="PF17775"/>
    </source>
</evidence>
<dbReference type="InterPro" id="IPR032710">
    <property type="entry name" value="NTF2-like_dom_sf"/>
</dbReference>
<dbReference type="Gene3D" id="3.10.450.50">
    <property type="match status" value="1"/>
</dbReference>
<dbReference type="Proteomes" id="UP001597158">
    <property type="component" value="Unassembled WGS sequence"/>
</dbReference>
<evidence type="ECO:0000313" key="4">
    <source>
        <dbReference type="EMBL" id="MFD1263812.1"/>
    </source>
</evidence>
<dbReference type="EMBL" id="JBHTMC010000020">
    <property type="protein sequence ID" value="MFD1263812.1"/>
    <property type="molecule type" value="Genomic_DNA"/>
</dbReference>
<dbReference type="PANTHER" id="PTHR33747">
    <property type="entry name" value="UPF0225 PROTEIN SCO1677"/>
    <property type="match status" value="1"/>
</dbReference>
<dbReference type="PANTHER" id="PTHR33747:SF1">
    <property type="entry name" value="ADENYLATE CYCLASE-ASSOCIATED CAP C-TERMINAL DOMAIN-CONTAINING PROTEIN"/>
    <property type="match status" value="1"/>
</dbReference>
<evidence type="ECO:0000256" key="1">
    <source>
        <dbReference type="ARBA" id="ARBA00010839"/>
    </source>
</evidence>
<name>A0ABW3WFQ9_9RHOO</name>
<dbReference type="RefSeq" id="WP_002942320.1">
    <property type="nucleotide sequence ID" value="NZ_JARQZE010000005.1"/>
</dbReference>
<sequence>MKPDQPCPCGSSRLHAHCCALLLDSGAPAASAEALMRSRYTAFVLGREDYLLATWHPSTRPAALDLANEPAVRWIGLQVRDHVRCAPDRAEVEFVARYRIGGRAHRLHERSRFVRVDERWYYVDGTLF</sequence>
<reference evidence="5" key="1">
    <citation type="journal article" date="2019" name="Int. J. Syst. Evol. Microbiol.">
        <title>The Global Catalogue of Microorganisms (GCM) 10K type strain sequencing project: providing services to taxonomists for standard genome sequencing and annotation.</title>
        <authorList>
            <consortium name="The Broad Institute Genomics Platform"/>
            <consortium name="The Broad Institute Genome Sequencing Center for Infectious Disease"/>
            <person name="Wu L."/>
            <person name="Ma J."/>
        </authorList>
    </citation>
    <scope>NUCLEOTIDE SEQUENCE [LARGE SCALE GENOMIC DNA]</scope>
    <source>
        <strain evidence="5">CCUG 48884</strain>
    </source>
</reference>
<comment type="similarity">
    <text evidence="1 2">Belongs to the UPF0225 family.</text>
</comment>
<evidence type="ECO:0000256" key="2">
    <source>
        <dbReference type="HAMAP-Rule" id="MF_00612"/>
    </source>
</evidence>
<dbReference type="HAMAP" id="MF_00612">
    <property type="entry name" value="UPF0225"/>
    <property type="match status" value="1"/>
</dbReference>
<comment type="caution">
    <text evidence="4">The sequence shown here is derived from an EMBL/GenBank/DDBJ whole genome shotgun (WGS) entry which is preliminary data.</text>
</comment>
<keyword evidence="5" id="KW-1185">Reference proteome</keyword>
<organism evidence="4 5">
    <name type="scientific">Thauera mechernichensis</name>
    <dbReference type="NCBI Taxonomy" id="82788"/>
    <lineage>
        <taxon>Bacteria</taxon>
        <taxon>Pseudomonadati</taxon>
        <taxon>Pseudomonadota</taxon>
        <taxon>Betaproteobacteria</taxon>
        <taxon>Rhodocyclales</taxon>
        <taxon>Zoogloeaceae</taxon>
        <taxon>Thauera</taxon>
    </lineage>
</organism>
<dbReference type="Pfam" id="PF17775">
    <property type="entry name" value="YchJ_M-like"/>
    <property type="match status" value="1"/>
</dbReference>
<protein>
    <recommendedName>
        <fullName evidence="2">UPF0225 protein ACFQ4M_09460</fullName>
    </recommendedName>
</protein>
<gene>
    <name evidence="4" type="ORF">ACFQ4M_09460</name>
</gene>
<dbReference type="Pfam" id="PF02810">
    <property type="entry name" value="SEC-C"/>
    <property type="match status" value="1"/>
</dbReference>
<evidence type="ECO:0000313" key="5">
    <source>
        <dbReference type="Proteomes" id="UP001597158"/>
    </source>
</evidence>
<dbReference type="InterPro" id="IPR004027">
    <property type="entry name" value="SEC_C_motif"/>
</dbReference>
<dbReference type="InterPro" id="IPR023006">
    <property type="entry name" value="YchJ-like"/>
</dbReference>
<accession>A0ABW3WFQ9</accession>
<feature type="domain" description="YchJ-like middle NTF2-like" evidence="3">
    <location>
        <begin position="31"/>
        <end position="125"/>
    </location>
</feature>
<proteinExistence type="inferred from homology"/>
<dbReference type="InterPro" id="IPR048469">
    <property type="entry name" value="YchJ-like_M"/>
</dbReference>
<dbReference type="SUPFAM" id="SSF54427">
    <property type="entry name" value="NTF2-like"/>
    <property type="match status" value="1"/>
</dbReference>